<dbReference type="InterPro" id="IPR050325">
    <property type="entry name" value="Prot/Nucl_acid_deglycase"/>
</dbReference>
<comment type="caution">
    <text evidence="2">The sequence shown here is derived from an EMBL/GenBank/DDBJ whole genome shotgun (WGS) entry which is preliminary data.</text>
</comment>
<dbReference type="CDD" id="cd03135">
    <property type="entry name" value="GATase1_DJ-1"/>
    <property type="match status" value="1"/>
</dbReference>
<evidence type="ECO:0000313" key="3">
    <source>
        <dbReference type="Proteomes" id="UP000824130"/>
    </source>
</evidence>
<dbReference type="InterPro" id="IPR006287">
    <property type="entry name" value="DJ-1"/>
</dbReference>
<reference evidence="2" key="2">
    <citation type="journal article" date="2021" name="PeerJ">
        <title>Extensive microbial diversity within the chicken gut microbiome revealed by metagenomics and culture.</title>
        <authorList>
            <person name="Gilroy R."/>
            <person name="Ravi A."/>
            <person name="Getino M."/>
            <person name="Pursley I."/>
            <person name="Horton D.L."/>
            <person name="Alikhan N.F."/>
            <person name="Baker D."/>
            <person name="Gharbi K."/>
            <person name="Hall N."/>
            <person name="Watson M."/>
            <person name="Adriaenssens E.M."/>
            <person name="Foster-Nyarko E."/>
            <person name="Jarju S."/>
            <person name="Secka A."/>
            <person name="Antonio M."/>
            <person name="Oren A."/>
            <person name="Chaudhuri R.R."/>
            <person name="La Ragione R."/>
            <person name="Hildebrand F."/>
            <person name="Pallen M.J."/>
        </authorList>
    </citation>
    <scope>NUCLEOTIDE SEQUENCE</scope>
    <source>
        <strain evidence="2">ChiSjej4B22-8349</strain>
    </source>
</reference>
<name>A0A9D1SUY1_9FIRM</name>
<proteinExistence type="predicted"/>
<sequence>MIYVHLAEGFEEIEALTAVDVLRRASIDVQTVSVTGNRVVTGTHGVPVTADILYEDAEYEDCEMIVLPGGMPGAANLQAHEGLLTHIKCFAENGKKLAAICAAPMILGHCGIIEGKKATVYPGMEDTLTGAQATGAAVTVDGNIITGRGPALAMEFALALVEVIKGKAASDEIAEDLLYQRK</sequence>
<dbReference type="InterPro" id="IPR002818">
    <property type="entry name" value="DJ-1/PfpI"/>
</dbReference>
<evidence type="ECO:0000259" key="1">
    <source>
        <dbReference type="Pfam" id="PF01965"/>
    </source>
</evidence>
<dbReference type="AlphaFoldDB" id="A0A9D1SUY1"/>
<dbReference type="SUPFAM" id="SSF52317">
    <property type="entry name" value="Class I glutamine amidotransferase-like"/>
    <property type="match status" value="1"/>
</dbReference>
<dbReference type="EMBL" id="DVOB01000173">
    <property type="protein sequence ID" value="HIU96668.1"/>
    <property type="molecule type" value="Genomic_DNA"/>
</dbReference>
<dbReference type="Pfam" id="PF01965">
    <property type="entry name" value="DJ-1_PfpI"/>
    <property type="match status" value="1"/>
</dbReference>
<dbReference type="InterPro" id="IPR029062">
    <property type="entry name" value="Class_I_gatase-like"/>
</dbReference>
<dbReference type="GO" id="GO:0005737">
    <property type="term" value="C:cytoplasm"/>
    <property type="evidence" value="ECO:0007669"/>
    <property type="project" value="TreeGrafter"/>
</dbReference>
<evidence type="ECO:0000313" key="2">
    <source>
        <dbReference type="EMBL" id="HIU96668.1"/>
    </source>
</evidence>
<dbReference type="Proteomes" id="UP000824130">
    <property type="component" value="Unassembled WGS sequence"/>
</dbReference>
<dbReference type="PANTHER" id="PTHR48094:SF12">
    <property type="entry name" value="PARKINSON DISEASE PROTEIN 7 HOMOLOG"/>
    <property type="match status" value="1"/>
</dbReference>
<dbReference type="Gene3D" id="3.40.50.880">
    <property type="match status" value="1"/>
</dbReference>
<protein>
    <submittedName>
        <fullName evidence="2">DJ-1/PfpI family protein</fullName>
    </submittedName>
</protein>
<dbReference type="PANTHER" id="PTHR48094">
    <property type="entry name" value="PROTEIN/NUCLEIC ACID DEGLYCASE DJ-1-RELATED"/>
    <property type="match status" value="1"/>
</dbReference>
<feature type="domain" description="DJ-1/PfpI" evidence="1">
    <location>
        <begin position="2"/>
        <end position="162"/>
    </location>
</feature>
<dbReference type="NCBIfam" id="TIGR01383">
    <property type="entry name" value="not_thiJ"/>
    <property type="match status" value="1"/>
</dbReference>
<organism evidence="2 3">
    <name type="scientific">Candidatus Allocopromorpha excrementipullorum</name>
    <dbReference type="NCBI Taxonomy" id="2840743"/>
    <lineage>
        <taxon>Bacteria</taxon>
        <taxon>Bacillati</taxon>
        <taxon>Bacillota</taxon>
        <taxon>Clostridia</taxon>
        <taxon>Eubacteriales</taxon>
        <taxon>Eubacteriaceae</taxon>
        <taxon>Eubacteriaceae incertae sedis</taxon>
        <taxon>Candidatus Allocopromorpha</taxon>
    </lineage>
</organism>
<reference evidence="2" key="1">
    <citation type="submission" date="2020-10" db="EMBL/GenBank/DDBJ databases">
        <authorList>
            <person name="Gilroy R."/>
        </authorList>
    </citation>
    <scope>NUCLEOTIDE SEQUENCE</scope>
    <source>
        <strain evidence="2">ChiSjej4B22-8349</strain>
    </source>
</reference>
<gene>
    <name evidence="2" type="ORF">IAD25_08205</name>
</gene>
<accession>A0A9D1SUY1</accession>